<keyword evidence="7" id="KW-1185">Reference proteome</keyword>
<keyword evidence="2" id="KW-0238">DNA-binding</keyword>
<evidence type="ECO:0000256" key="1">
    <source>
        <dbReference type="ARBA" id="ARBA00023015"/>
    </source>
</evidence>
<evidence type="ECO:0000259" key="4">
    <source>
        <dbReference type="PROSITE" id="PS50042"/>
    </source>
</evidence>
<feature type="domain" description="HTH crp-type" evidence="5">
    <location>
        <begin position="149"/>
        <end position="215"/>
    </location>
</feature>
<evidence type="ECO:0000256" key="2">
    <source>
        <dbReference type="ARBA" id="ARBA00023125"/>
    </source>
</evidence>
<dbReference type="Pfam" id="PF00027">
    <property type="entry name" value="cNMP_binding"/>
    <property type="match status" value="1"/>
</dbReference>
<dbReference type="Pfam" id="PF13545">
    <property type="entry name" value="HTH_Crp_2"/>
    <property type="match status" value="1"/>
</dbReference>
<dbReference type="SUPFAM" id="SSF46785">
    <property type="entry name" value="Winged helix' DNA-binding domain"/>
    <property type="match status" value="1"/>
</dbReference>
<dbReference type="PROSITE" id="PS50042">
    <property type="entry name" value="CNMP_BINDING_3"/>
    <property type="match status" value="1"/>
</dbReference>
<dbReference type="RefSeq" id="WP_378777511.1">
    <property type="nucleotide sequence ID" value="NZ_JBHTMX010000309.1"/>
</dbReference>
<dbReference type="Gene3D" id="2.60.120.10">
    <property type="entry name" value="Jelly Rolls"/>
    <property type="match status" value="1"/>
</dbReference>
<dbReference type="PROSITE" id="PS51063">
    <property type="entry name" value="HTH_CRP_2"/>
    <property type="match status" value="1"/>
</dbReference>
<dbReference type="InterPro" id="IPR050397">
    <property type="entry name" value="Env_Response_Regulators"/>
</dbReference>
<dbReference type="SMART" id="SM00100">
    <property type="entry name" value="cNMP"/>
    <property type="match status" value="1"/>
</dbReference>
<dbReference type="SUPFAM" id="SSF51206">
    <property type="entry name" value="cAMP-binding domain-like"/>
    <property type="match status" value="1"/>
</dbReference>
<dbReference type="InterPro" id="IPR000595">
    <property type="entry name" value="cNMP-bd_dom"/>
</dbReference>
<evidence type="ECO:0000313" key="6">
    <source>
        <dbReference type="EMBL" id="MFD1333716.1"/>
    </source>
</evidence>
<keyword evidence="1" id="KW-0805">Transcription regulation</keyword>
<gene>
    <name evidence="6" type="ORF">ACFQ4O_17060</name>
</gene>
<feature type="domain" description="Cyclic nucleotide-binding" evidence="4">
    <location>
        <begin position="15"/>
        <end position="135"/>
    </location>
</feature>
<dbReference type="PANTHER" id="PTHR24567:SF74">
    <property type="entry name" value="HTH-TYPE TRANSCRIPTIONAL REGULATOR ARCR"/>
    <property type="match status" value="1"/>
</dbReference>
<dbReference type="InterPro" id="IPR036390">
    <property type="entry name" value="WH_DNA-bd_sf"/>
</dbReference>
<evidence type="ECO:0000313" key="7">
    <source>
        <dbReference type="Proteomes" id="UP001597171"/>
    </source>
</evidence>
<dbReference type="PANTHER" id="PTHR24567">
    <property type="entry name" value="CRP FAMILY TRANSCRIPTIONAL REGULATORY PROTEIN"/>
    <property type="match status" value="1"/>
</dbReference>
<sequence>MAATAAAALIGGLDLFAGASPEDVAALASAARPRRFAAGATLFQRGDPGREMFIVTDGRIRLSVLSVEGKELSLRHAEAGALIGEMAALDGGARSADATAVTDAGALALARADMDRLIAERPALARAVIRFLCRRLRDTTDQMESIALYRLERRLARFLLALARDDAEAGRASARVELTLNQSEIADMLGASRPKLNGALAALEAAGAVARDGRA</sequence>
<dbReference type="InterPro" id="IPR012318">
    <property type="entry name" value="HTH_CRP"/>
</dbReference>
<reference evidence="7" key="1">
    <citation type="journal article" date="2019" name="Int. J. Syst. Evol. Microbiol.">
        <title>The Global Catalogue of Microorganisms (GCM) 10K type strain sequencing project: providing services to taxonomists for standard genome sequencing and annotation.</title>
        <authorList>
            <consortium name="The Broad Institute Genomics Platform"/>
            <consortium name="The Broad Institute Genome Sequencing Center for Infectious Disease"/>
            <person name="Wu L."/>
            <person name="Ma J."/>
        </authorList>
    </citation>
    <scope>NUCLEOTIDE SEQUENCE [LARGE SCALE GENOMIC DNA]</scope>
    <source>
        <strain evidence="7">CCUG 61696</strain>
    </source>
</reference>
<protein>
    <submittedName>
        <fullName evidence="6">Crp/Fnr family transcriptional regulator</fullName>
    </submittedName>
</protein>
<feature type="non-terminal residue" evidence="6">
    <location>
        <position position="215"/>
    </location>
</feature>
<proteinExistence type="predicted"/>
<name>A0ABW3ZBK2_9HYPH</name>
<accession>A0ABW3ZBK2</accession>
<organism evidence="6 7">
    <name type="scientific">Methylopila musalis</name>
    <dbReference type="NCBI Taxonomy" id="1134781"/>
    <lineage>
        <taxon>Bacteria</taxon>
        <taxon>Pseudomonadati</taxon>
        <taxon>Pseudomonadota</taxon>
        <taxon>Alphaproteobacteria</taxon>
        <taxon>Hyphomicrobiales</taxon>
        <taxon>Methylopilaceae</taxon>
        <taxon>Methylopila</taxon>
    </lineage>
</organism>
<evidence type="ECO:0000259" key="5">
    <source>
        <dbReference type="PROSITE" id="PS51063"/>
    </source>
</evidence>
<comment type="caution">
    <text evidence="6">The sequence shown here is derived from an EMBL/GenBank/DDBJ whole genome shotgun (WGS) entry which is preliminary data.</text>
</comment>
<dbReference type="EMBL" id="JBHTMX010000309">
    <property type="protein sequence ID" value="MFD1333716.1"/>
    <property type="molecule type" value="Genomic_DNA"/>
</dbReference>
<keyword evidence="3" id="KW-0804">Transcription</keyword>
<dbReference type="Proteomes" id="UP001597171">
    <property type="component" value="Unassembled WGS sequence"/>
</dbReference>
<dbReference type="InterPro" id="IPR014710">
    <property type="entry name" value="RmlC-like_jellyroll"/>
</dbReference>
<dbReference type="CDD" id="cd00038">
    <property type="entry name" value="CAP_ED"/>
    <property type="match status" value="1"/>
</dbReference>
<evidence type="ECO:0000256" key="3">
    <source>
        <dbReference type="ARBA" id="ARBA00023163"/>
    </source>
</evidence>
<dbReference type="InterPro" id="IPR018490">
    <property type="entry name" value="cNMP-bd_dom_sf"/>
</dbReference>